<dbReference type="Proteomes" id="UP000198417">
    <property type="component" value="Unassembled WGS sequence"/>
</dbReference>
<evidence type="ECO:0000313" key="3">
    <source>
        <dbReference type="EMBL" id="SNR78869.1"/>
    </source>
</evidence>
<keyword evidence="1" id="KW-0597">Phosphoprotein</keyword>
<reference evidence="3 4" key="1">
    <citation type="submission" date="2017-06" db="EMBL/GenBank/DDBJ databases">
        <authorList>
            <person name="Kim H.J."/>
            <person name="Triplett B.A."/>
        </authorList>
    </citation>
    <scope>NUCLEOTIDE SEQUENCE [LARGE SCALE GENOMIC DNA]</scope>
    <source>
        <strain evidence="3 4">DSM 29052</strain>
    </source>
</reference>
<dbReference type="PROSITE" id="PS50110">
    <property type="entry name" value="RESPONSE_REGULATORY"/>
    <property type="match status" value="1"/>
</dbReference>
<evidence type="ECO:0000313" key="4">
    <source>
        <dbReference type="Proteomes" id="UP000198417"/>
    </source>
</evidence>
<accession>A0A238Z758</accession>
<feature type="modified residue" description="4-aspartylphosphate" evidence="1">
    <location>
        <position position="51"/>
    </location>
</feature>
<dbReference type="InterPro" id="IPR001789">
    <property type="entry name" value="Sig_transdc_resp-reg_receiver"/>
</dbReference>
<gene>
    <name evidence="3" type="ORF">SAMN06265370_1251</name>
</gene>
<organism evidence="3 4">
    <name type="scientific">Puniceibacterium sediminis</name>
    <dbReference type="NCBI Taxonomy" id="1608407"/>
    <lineage>
        <taxon>Bacteria</taxon>
        <taxon>Pseudomonadati</taxon>
        <taxon>Pseudomonadota</taxon>
        <taxon>Alphaproteobacteria</taxon>
        <taxon>Rhodobacterales</taxon>
        <taxon>Paracoccaceae</taxon>
        <taxon>Puniceibacterium</taxon>
    </lineage>
</organism>
<dbReference type="RefSeq" id="WP_089273366.1">
    <property type="nucleotide sequence ID" value="NZ_FZNN01000025.1"/>
</dbReference>
<feature type="domain" description="Response regulatory" evidence="2">
    <location>
        <begin position="2"/>
        <end position="117"/>
    </location>
</feature>
<sequence length="120" mass="13230">MTVLIVESSRQLGVLWQRHLERASMRTILVSDAEAATSLIQSEPIDVIILDLVLENGNALTVADFASFRQPECRVIFVTNTTFFSDGSIFQLCANACAFVPSATQPDDLTAIVQHYALRD</sequence>
<proteinExistence type="predicted"/>
<dbReference type="OrthoDB" id="7874292at2"/>
<dbReference type="GO" id="GO:0000160">
    <property type="term" value="P:phosphorelay signal transduction system"/>
    <property type="evidence" value="ECO:0007669"/>
    <property type="project" value="InterPro"/>
</dbReference>
<dbReference type="AlphaFoldDB" id="A0A238Z758"/>
<dbReference type="InterPro" id="IPR011006">
    <property type="entry name" value="CheY-like_superfamily"/>
</dbReference>
<dbReference type="SMART" id="SM00448">
    <property type="entry name" value="REC"/>
    <property type="match status" value="1"/>
</dbReference>
<evidence type="ECO:0000259" key="2">
    <source>
        <dbReference type="PROSITE" id="PS50110"/>
    </source>
</evidence>
<name>A0A238Z758_9RHOB</name>
<protein>
    <submittedName>
        <fullName evidence="3">Response regulator receiver domain-containing protein</fullName>
    </submittedName>
</protein>
<dbReference type="EMBL" id="FZNN01000025">
    <property type="protein sequence ID" value="SNR78869.1"/>
    <property type="molecule type" value="Genomic_DNA"/>
</dbReference>
<dbReference type="Pfam" id="PF00072">
    <property type="entry name" value="Response_reg"/>
    <property type="match status" value="1"/>
</dbReference>
<evidence type="ECO:0000256" key="1">
    <source>
        <dbReference type="PROSITE-ProRule" id="PRU00169"/>
    </source>
</evidence>
<dbReference type="Gene3D" id="3.40.50.2300">
    <property type="match status" value="1"/>
</dbReference>
<dbReference type="CDD" id="cd00156">
    <property type="entry name" value="REC"/>
    <property type="match status" value="1"/>
</dbReference>
<dbReference type="SUPFAM" id="SSF52172">
    <property type="entry name" value="CheY-like"/>
    <property type="match status" value="1"/>
</dbReference>
<keyword evidence="4" id="KW-1185">Reference proteome</keyword>